<feature type="domain" description="AB hydrolase-1" evidence="1">
    <location>
        <begin position="26"/>
        <end position="268"/>
    </location>
</feature>
<dbReference type="Pfam" id="PF12697">
    <property type="entry name" value="Abhydrolase_6"/>
    <property type="match status" value="1"/>
</dbReference>
<evidence type="ECO:0000313" key="2">
    <source>
        <dbReference type="EMBL" id="OBB88242.1"/>
    </source>
</evidence>
<keyword evidence="2" id="KW-0378">Hydrolase</keyword>
<dbReference type="PRINTS" id="PR00412">
    <property type="entry name" value="EPOXHYDRLASE"/>
</dbReference>
<proteinExistence type="predicted"/>
<evidence type="ECO:0000259" key="1">
    <source>
        <dbReference type="Pfam" id="PF12697"/>
    </source>
</evidence>
<dbReference type="PANTHER" id="PTHR43689:SF8">
    <property type="entry name" value="ALPHA_BETA-HYDROLASES SUPERFAMILY PROTEIN"/>
    <property type="match status" value="1"/>
</dbReference>
<dbReference type="Proteomes" id="UP000094008">
    <property type="component" value="Unassembled WGS sequence"/>
</dbReference>
<dbReference type="PANTHER" id="PTHR43689">
    <property type="entry name" value="HYDROLASE"/>
    <property type="match status" value="1"/>
</dbReference>
<reference evidence="3" key="1">
    <citation type="submission" date="2016-06" db="EMBL/GenBank/DDBJ databases">
        <authorList>
            <person name="Sutton G."/>
            <person name="Brinkac L."/>
            <person name="Sanka R."/>
            <person name="Adams M."/>
            <person name="Lau E."/>
            <person name="Mehaffy C."/>
            <person name="Tameris M."/>
            <person name="Hatherill M."/>
            <person name="Hanekom W."/>
            <person name="Mahomed H."/>
            <person name="Mcshane H."/>
        </authorList>
    </citation>
    <scope>NUCLEOTIDE SEQUENCE [LARGE SCALE GENOMIC DNA]</scope>
    <source>
        <strain evidence="3">852002-10433_SCH5171157</strain>
    </source>
</reference>
<dbReference type="EMBL" id="LZSY01000116">
    <property type="protein sequence ID" value="OBB88242.1"/>
    <property type="molecule type" value="Genomic_DNA"/>
</dbReference>
<protein>
    <submittedName>
        <fullName evidence="2">Alpha/beta hydrolase</fullName>
    </submittedName>
</protein>
<sequence>MIAANRAHFGGVGTRVLSVPGSGTPVVLLHGYADSADTWRGVLTRLEALGHRALAVDLPGFGQADPRRAGPLRPQFDAFADALLAETGPVVLVGNSLGAATALGAAARNPDLVTAVVALDDPLNARHWIAKLARKRSIPAGFWSCVARVPVPARTLRWLTVTAVPRALYGPGITADPQVVAYWSGLVSGTSDVAALGRDAFRYAHEALGGHHGIRVGCPTVVVHGARDRIIPVNASQALHQQIPGSELVVLSRSGHCPQLDDPDAVVRIITEIGVAA</sequence>
<dbReference type="InterPro" id="IPR029058">
    <property type="entry name" value="AB_hydrolase_fold"/>
</dbReference>
<dbReference type="RefSeq" id="WP_064884297.1">
    <property type="nucleotide sequence ID" value="NZ_LZSY01000116.1"/>
</dbReference>
<dbReference type="AlphaFoldDB" id="A0A1A0VYE0"/>
<evidence type="ECO:0000313" key="3">
    <source>
        <dbReference type="Proteomes" id="UP000094008"/>
    </source>
</evidence>
<dbReference type="PRINTS" id="PR00111">
    <property type="entry name" value="ABHYDROLASE"/>
</dbReference>
<name>A0A1A0VYE0_MYCPR</name>
<accession>A0A1A0VYE0</accession>
<dbReference type="SUPFAM" id="SSF53474">
    <property type="entry name" value="alpha/beta-Hydrolases"/>
    <property type="match status" value="1"/>
</dbReference>
<organism evidence="2 3">
    <name type="scientific">Mycolicibacterium peregrinum</name>
    <name type="common">Mycobacterium peregrinum</name>
    <dbReference type="NCBI Taxonomy" id="43304"/>
    <lineage>
        <taxon>Bacteria</taxon>
        <taxon>Bacillati</taxon>
        <taxon>Actinomycetota</taxon>
        <taxon>Actinomycetes</taxon>
        <taxon>Mycobacteriales</taxon>
        <taxon>Mycobacteriaceae</taxon>
        <taxon>Mycolicibacterium</taxon>
    </lineage>
</organism>
<dbReference type="OrthoDB" id="9770427at2"/>
<dbReference type="Gene3D" id="3.40.50.1820">
    <property type="entry name" value="alpha/beta hydrolase"/>
    <property type="match status" value="1"/>
</dbReference>
<dbReference type="GO" id="GO:0016787">
    <property type="term" value="F:hydrolase activity"/>
    <property type="evidence" value="ECO:0007669"/>
    <property type="project" value="UniProtKB-KW"/>
</dbReference>
<dbReference type="InterPro" id="IPR000639">
    <property type="entry name" value="Epox_hydrolase-like"/>
</dbReference>
<gene>
    <name evidence="2" type="ORF">A5779_30740</name>
</gene>
<dbReference type="InterPro" id="IPR000073">
    <property type="entry name" value="AB_hydrolase_1"/>
</dbReference>
<comment type="caution">
    <text evidence="2">The sequence shown here is derived from an EMBL/GenBank/DDBJ whole genome shotgun (WGS) entry which is preliminary data.</text>
</comment>